<dbReference type="RefSeq" id="WP_055734272.1">
    <property type="nucleotide sequence ID" value="NZ_BMDY01000009.1"/>
</dbReference>
<dbReference type="EMBL" id="BMDY01000009">
    <property type="protein sequence ID" value="GGB05314.1"/>
    <property type="molecule type" value="Genomic_DNA"/>
</dbReference>
<feature type="signal peptide" evidence="1">
    <location>
        <begin position="1"/>
        <end position="22"/>
    </location>
</feature>
<proteinExistence type="predicted"/>
<organism evidence="2 3">
    <name type="scientific">Agarivorans gilvus</name>
    <dbReference type="NCBI Taxonomy" id="680279"/>
    <lineage>
        <taxon>Bacteria</taxon>
        <taxon>Pseudomonadati</taxon>
        <taxon>Pseudomonadota</taxon>
        <taxon>Gammaproteobacteria</taxon>
        <taxon>Alteromonadales</taxon>
        <taxon>Alteromonadaceae</taxon>
        <taxon>Agarivorans</taxon>
    </lineage>
</organism>
<dbReference type="Proteomes" id="UP000651977">
    <property type="component" value="Unassembled WGS sequence"/>
</dbReference>
<keyword evidence="1" id="KW-0732">Signal</keyword>
<name>A0ABQ1I0W8_9ALTE</name>
<accession>A0ABQ1I0W8</accession>
<evidence type="ECO:0000256" key="1">
    <source>
        <dbReference type="SAM" id="SignalP"/>
    </source>
</evidence>
<keyword evidence="3" id="KW-1185">Reference proteome</keyword>
<protein>
    <submittedName>
        <fullName evidence="2">Uncharacterized protein</fullName>
    </submittedName>
</protein>
<gene>
    <name evidence="2" type="ORF">GCM10007414_18300</name>
</gene>
<evidence type="ECO:0000313" key="3">
    <source>
        <dbReference type="Proteomes" id="UP000651977"/>
    </source>
</evidence>
<reference evidence="3" key="1">
    <citation type="journal article" date="2019" name="Int. J. Syst. Evol. Microbiol.">
        <title>The Global Catalogue of Microorganisms (GCM) 10K type strain sequencing project: providing services to taxonomists for standard genome sequencing and annotation.</title>
        <authorList>
            <consortium name="The Broad Institute Genomics Platform"/>
            <consortium name="The Broad Institute Genome Sequencing Center for Infectious Disease"/>
            <person name="Wu L."/>
            <person name="Ma J."/>
        </authorList>
    </citation>
    <scope>NUCLEOTIDE SEQUENCE [LARGE SCALE GENOMIC DNA]</scope>
    <source>
        <strain evidence="3">CGMCC 1.10131</strain>
    </source>
</reference>
<comment type="caution">
    <text evidence="2">The sequence shown here is derived from an EMBL/GenBank/DDBJ whole genome shotgun (WGS) entry which is preliminary data.</text>
</comment>
<sequence>MKFLTYHLLSLSFLLASASVLADGFYFTHLNDKIVEYSDKIEVCDSKKVIPDLNDEELSVLRRIITKEPLVWAYLTEKSYNQCLQPERGELAELLLIYEHLDLPVATSKLVSVTGELTYKQSLDALKAYESIDSSDKEFIEDMEALRKPIKALETFEKIMGM</sequence>
<evidence type="ECO:0000313" key="2">
    <source>
        <dbReference type="EMBL" id="GGB05314.1"/>
    </source>
</evidence>
<feature type="chain" id="PRO_5046337552" evidence="1">
    <location>
        <begin position="23"/>
        <end position="162"/>
    </location>
</feature>